<name>A0A256LC17_9LACO</name>
<evidence type="ECO:0000313" key="2">
    <source>
        <dbReference type="Proteomes" id="UP000215828"/>
    </source>
</evidence>
<dbReference type="Proteomes" id="UP000215828">
    <property type="component" value="Unassembled WGS sequence"/>
</dbReference>
<dbReference type="EMBL" id="NGNX01000033">
    <property type="protein sequence ID" value="OYR90984.1"/>
    <property type="molecule type" value="Genomic_DNA"/>
</dbReference>
<organism evidence="1 2">
    <name type="scientific">Lactobacillus taiwanensis</name>
    <dbReference type="NCBI Taxonomy" id="508451"/>
    <lineage>
        <taxon>Bacteria</taxon>
        <taxon>Bacillati</taxon>
        <taxon>Bacillota</taxon>
        <taxon>Bacilli</taxon>
        <taxon>Lactobacillales</taxon>
        <taxon>Lactobacillaceae</taxon>
        <taxon>Lactobacillus</taxon>
    </lineage>
</organism>
<comment type="caution">
    <text evidence="1">The sequence shown here is derived from an EMBL/GenBank/DDBJ whole genome shotgun (WGS) entry which is preliminary data.</text>
</comment>
<gene>
    <name evidence="1" type="ORF">CBF70_07340</name>
</gene>
<accession>A0A256LC17</accession>
<dbReference type="AlphaFoldDB" id="A0A256LC17"/>
<evidence type="ECO:0000313" key="1">
    <source>
        <dbReference type="EMBL" id="OYR90984.1"/>
    </source>
</evidence>
<reference evidence="1 2" key="1">
    <citation type="submission" date="2017-04" db="EMBL/GenBank/DDBJ databases">
        <authorList>
            <person name="Afonso C.L."/>
            <person name="Miller P.J."/>
            <person name="Scott M.A."/>
            <person name="Spackman E."/>
            <person name="Goraichik I."/>
            <person name="Dimitrov K.M."/>
            <person name="Suarez D.L."/>
            <person name="Swayne D.E."/>
        </authorList>
    </citation>
    <scope>NUCLEOTIDE SEQUENCE [LARGE SCALE GENOMIC DNA]</scope>
    <source>
        <strain evidence="1 2">609q</strain>
    </source>
</reference>
<protein>
    <submittedName>
        <fullName evidence="1">Uncharacterized protein</fullName>
    </submittedName>
</protein>
<reference evidence="1 2" key="2">
    <citation type="submission" date="2017-09" db="EMBL/GenBank/DDBJ databases">
        <title>Tripartite evolution among Lactobacillus johnsonii, Lactobacillus taiwanensis, Lactobacillus reuteri and their rodent host.</title>
        <authorList>
            <person name="Wang T."/>
            <person name="Knowles S."/>
            <person name="Cheng C."/>
        </authorList>
    </citation>
    <scope>NUCLEOTIDE SEQUENCE [LARGE SCALE GENOMIC DNA]</scope>
    <source>
        <strain evidence="1 2">609q</strain>
    </source>
</reference>
<proteinExistence type="predicted"/>
<sequence>MEIIDKTKEEWKPGDVLKKGTSFALVVEGLDSCFFLMNITPNDTGTFSLNEGNHWGVDDNLKYLKDFHNDWHKVNAKLVIE</sequence>
<dbReference type="RefSeq" id="WP_094544889.1">
    <property type="nucleotide sequence ID" value="NZ_NGNX01000033.1"/>
</dbReference>